<evidence type="ECO:0000313" key="3">
    <source>
        <dbReference type="EMBL" id="GAA2087823.1"/>
    </source>
</evidence>
<evidence type="ECO:0000313" key="4">
    <source>
        <dbReference type="Proteomes" id="UP001500984"/>
    </source>
</evidence>
<protein>
    <submittedName>
        <fullName evidence="3">Uncharacterized protein</fullName>
    </submittedName>
</protein>
<name>A0ABP5HXN6_9MICO</name>
<proteinExistence type="predicted"/>
<feature type="transmembrane region" description="Helical" evidence="2">
    <location>
        <begin position="72"/>
        <end position="90"/>
    </location>
</feature>
<gene>
    <name evidence="3" type="ORF">GCM10009823_02480</name>
</gene>
<keyword evidence="4" id="KW-1185">Reference proteome</keyword>
<keyword evidence="2" id="KW-0472">Membrane</keyword>
<evidence type="ECO:0000256" key="2">
    <source>
        <dbReference type="SAM" id="Phobius"/>
    </source>
</evidence>
<organism evidence="3 4">
    <name type="scientific">Brevibacterium salitolerans</name>
    <dbReference type="NCBI Taxonomy" id="1403566"/>
    <lineage>
        <taxon>Bacteria</taxon>
        <taxon>Bacillati</taxon>
        <taxon>Actinomycetota</taxon>
        <taxon>Actinomycetes</taxon>
        <taxon>Micrococcales</taxon>
        <taxon>Brevibacteriaceae</taxon>
        <taxon>Brevibacterium</taxon>
    </lineage>
</organism>
<feature type="region of interest" description="Disordered" evidence="1">
    <location>
        <begin position="1"/>
        <end position="30"/>
    </location>
</feature>
<accession>A0ABP5HXN6</accession>
<sequence length="170" mass="18334">MAEQEQGPPGGRRPVRRPRAGSFRADGHSHPPLEVLRAKACRERVEGWLRELENGREVVIHTRVRDSAAAGLLVWAVCALLVWLLLGSAMSPLRFWEAQEGTAAASCAEAAAIVVIGLLTAVFVLVLAWGGVLLVVWVPWTRPELVVTQEALSSVGARWRMHGAGACASC</sequence>
<comment type="caution">
    <text evidence="3">The sequence shown here is derived from an EMBL/GenBank/DDBJ whole genome shotgun (WGS) entry which is preliminary data.</text>
</comment>
<feature type="transmembrane region" description="Helical" evidence="2">
    <location>
        <begin position="110"/>
        <end position="138"/>
    </location>
</feature>
<dbReference type="RefSeq" id="WP_291792591.1">
    <property type="nucleotide sequence ID" value="NZ_BAAAPZ010000002.1"/>
</dbReference>
<keyword evidence="2" id="KW-1133">Transmembrane helix</keyword>
<keyword evidence="2" id="KW-0812">Transmembrane</keyword>
<evidence type="ECO:0000256" key="1">
    <source>
        <dbReference type="SAM" id="MobiDB-lite"/>
    </source>
</evidence>
<dbReference type="Proteomes" id="UP001500984">
    <property type="component" value="Unassembled WGS sequence"/>
</dbReference>
<dbReference type="EMBL" id="BAAAPZ010000002">
    <property type="protein sequence ID" value="GAA2087823.1"/>
    <property type="molecule type" value="Genomic_DNA"/>
</dbReference>
<reference evidence="4" key="1">
    <citation type="journal article" date="2019" name="Int. J. Syst. Evol. Microbiol.">
        <title>The Global Catalogue of Microorganisms (GCM) 10K type strain sequencing project: providing services to taxonomists for standard genome sequencing and annotation.</title>
        <authorList>
            <consortium name="The Broad Institute Genomics Platform"/>
            <consortium name="The Broad Institute Genome Sequencing Center for Infectious Disease"/>
            <person name="Wu L."/>
            <person name="Ma J."/>
        </authorList>
    </citation>
    <scope>NUCLEOTIDE SEQUENCE [LARGE SCALE GENOMIC DNA]</scope>
    <source>
        <strain evidence="4">JCM 15900</strain>
    </source>
</reference>